<accession>I3VZP9</accession>
<reference evidence="1" key="1">
    <citation type="submission" date="2012-01" db="EMBL/GenBank/DDBJ databases">
        <authorList>
            <person name="Summers A.O."/>
            <person name="Wireman J."/>
        </authorList>
    </citation>
    <scope>NUCLEOTIDE SEQUENCE</scope>
    <source>
        <strain evidence="1">96A-29192</strain>
        <plasmid evidence="1">p96A29192-65</plasmid>
    </source>
</reference>
<geneLocation type="plasmid" evidence="1">
    <name>p96A29192-65</name>
</geneLocation>
<organism evidence="1">
    <name type="scientific">Salmonella sp. 96A-29192</name>
    <dbReference type="NCBI Taxonomy" id="1179814"/>
    <lineage>
        <taxon>Bacteria</taxon>
        <taxon>Pseudomonadati</taxon>
        <taxon>Pseudomonadota</taxon>
        <taxon>Gammaproteobacteria</taxon>
        <taxon>Enterobacterales</taxon>
        <taxon>Enterobacteriaceae</taxon>
        <taxon>Salmonella</taxon>
    </lineage>
</organism>
<name>I3VZP9_9ENTR</name>
<protein>
    <submittedName>
        <fullName evidence="1">Uncharacterized protein</fullName>
    </submittedName>
</protein>
<evidence type="ECO:0000313" key="1">
    <source>
        <dbReference type="EMBL" id="AFK88826.1"/>
    </source>
</evidence>
<proteinExistence type="predicted"/>
<sequence>MIRTFRTGPAAIVNPQALVTAFSSSLVSQQNSSGSIIFILYNSHWNNKSTSYILKF</sequence>
<keyword evidence="1" id="KW-0614">Plasmid</keyword>
<dbReference type="EMBL" id="JQ418521">
    <property type="protein sequence ID" value="AFK88826.1"/>
    <property type="molecule type" value="Genomic_DNA"/>
</dbReference>
<dbReference type="AlphaFoldDB" id="I3VZP9"/>